<keyword evidence="1" id="KW-0560">Oxidoreductase</keyword>
<dbReference type="PANTHER" id="PTHR43157">
    <property type="entry name" value="PHOSPHATIDYLINOSITOL-GLYCAN BIOSYNTHESIS CLASS F PROTEIN-RELATED"/>
    <property type="match status" value="1"/>
</dbReference>
<keyword evidence="3" id="KW-1185">Reference proteome</keyword>
<organism evidence="2 3">
    <name type="scientific">Reichenbachiella agarivorans</name>
    <dbReference type="NCBI Taxonomy" id="2979464"/>
    <lineage>
        <taxon>Bacteria</taxon>
        <taxon>Pseudomonadati</taxon>
        <taxon>Bacteroidota</taxon>
        <taxon>Cytophagia</taxon>
        <taxon>Cytophagales</taxon>
        <taxon>Reichenbachiellaceae</taxon>
        <taxon>Reichenbachiella</taxon>
    </lineage>
</organism>
<dbReference type="Proteomes" id="UP001065174">
    <property type="component" value="Chromosome"/>
</dbReference>
<evidence type="ECO:0000256" key="1">
    <source>
        <dbReference type="ARBA" id="ARBA00023002"/>
    </source>
</evidence>
<dbReference type="PANTHER" id="PTHR43157:SF31">
    <property type="entry name" value="PHOSPHATIDYLINOSITOL-GLYCAN BIOSYNTHESIS CLASS F PROTEIN"/>
    <property type="match status" value="1"/>
</dbReference>
<evidence type="ECO:0000313" key="2">
    <source>
        <dbReference type="EMBL" id="UXP32843.1"/>
    </source>
</evidence>
<dbReference type="EMBL" id="CP106679">
    <property type="protein sequence ID" value="UXP32843.1"/>
    <property type="molecule type" value="Genomic_DNA"/>
</dbReference>
<dbReference type="InterPro" id="IPR036291">
    <property type="entry name" value="NAD(P)-bd_dom_sf"/>
</dbReference>
<dbReference type="PRINTS" id="PR00081">
    <property type="entry name" value="GDHRDH"/>
</dbReference>
<dbReference type="RefSeq" id="WP_262310275.1">
    <property type="nucleotide sequence ID" value="NZ_CP106679.1"/>
</dbReference>
<proteinExistence type="predicted"/>
<reference evidence="2" key="1">
    <citation type="submission" date="2022-09" db="EMBL/GenBank/DDBJ databases">
        <title>Comparative genomics and taxonomic characterization of three novel marine species of genus Reichenbachiella exhibiting antioxidant and polysaccharide degradation activities.</title>
        <authorList>
            <person name="Muhammad N."/>
            <person name="Lee Y.-J."/>
            <person name="Ko J."/>
            <person name="Kim S.-G."/>
        </authorList>
    </citation>
    <scope>NUCLEOTIDE SEQUENCE</scope>
    <source>
        <strain evidence="2">BKB1-1</strain>
    </source>
</reference>
<protein>
    <submittedName>
        <fullName evidence="2">SDR family NAD(P)-dependent oxidoreductase</fullName>
    </submittedName>
</protein>
<gene>
    <name evidence="2" type="ORF">N6H18_02575</name>
</gene>
<evidence type="ECO:0000313" key="3">
    <source>
        <dbReference type="Proteomes" id="UP001065174"/>
    </source>
</evidence>
<sequence length="311" mass="34985">MKSIIITGATSGIGYECAIQMAKIAPHEQIILTCRSLDAGHETVRKIKQITGHENLICMSLDLASLQSIRDFKTAFSTLESNEIVALINNAGIQNIGKMQYTKDGFEITFGVNHIAPLYLSLLLLPFIEKNGSIVFTASGVHDPRQKTPITLPIFQNAKSLAYPKENGDTDKINGERRYSTSKLCNILTVYKLQEMLSETSMRINAFDPGMVPGTGLARTYPSFMQFLWKNIFPILTYLKPNVNTAKNSGRRLANLAYSEKYRSIRGKYFEGEKPINSSDDSYNKSYQTELWNSSLELLNMRQEDMSIVLR</sequence>
<dbReference type="Pfam" id="PF00106">
    <property type="entry name" value="adh_short"/>
    <property type="match status" value="1"/>
</dbReference>
<dbReference type="Gene3D" id="3.40.50.720">
    <property type="entry name" value="NAD(P)-binding Rossmann-like Domain"/>
    <property type="match status" value="1"/>
</dbReference>
<dbReference type="InterPro" id="IPR002347">
    <property type="entry name" value="SDR_fam"/>
</dbReference>
<dbReference type="SUPFAM" id="SSF51735">
    <property type="entry name" value="NAD(P)-binding Rossmann-fold domains"/>
    <property type="match status" value="1"/>
</dbReference>
<accession>A0ABY6CTQ4</accession>
<name>A0ABY6CTQ4_9BACT</name>